<reference evidence="5" key="1">
    <citation type="submission" date="2016-10" db="EMBL/GenBank/DDBJ databases">
        <authorList>
            <person name="de Groot N.N."/>
        </authorList>
    </citation>
    <scope>NUCLEOTIDE SEQUENCE [LARGE SCALE GENOMIC DNA]</scope>
    <source>
        <strain evidence="5">CPCC 202695</strain>
    </source>
</reference>
<dbReference type="Proteomes" id="UP000199482">
    <property type="component" value="Chromosome I"/>
</dbReference>
<dbReference type="Proteomes" id="UP000893823">
    <property type="component" value="Unassembled WGS sequence"/>
</dbReference>
<proteinExistence type="inferred from homology"/>
<dbReference type="PANTHER" id="PTHR10302:SF0">
    <property type="entry name" value="SINGLE-STRANDED DNA-BINDING PROTEIN, MITOCHONDRIAL"/>
    <property type="match status" value="1"/>
</dbReference>
<organism evidence="5 6">
    <name type="scientific">Agromyces flavus</name>
    <dbReference type="NCBI Taxonomy" id="589382"/>
    <lineage>
        <taxon>Bacteria</taxon>
        <taxon>Bacillati</taxon>
        <taxon>Actinomycetota</taxon>
        <taxon>Actinomycetes</taxon>
        <taxon>Micrococcales</taxon>
        <taxon>Microbacteriaceae</taxon>
        <taxon>Agromyces</taxon>
    </lineage>
</organism>
<evidence type="ECO:0000256" key="1">
    <source>
        <dbReference type="ARBA" id="ARBA00023125"/>
    </source>
</evidence>
<evidence type="ECO:0000313" key="5">
    <source>
        <dbReference type="EMBL" id="SDS20820.1"/>
    </source>
</evidence>
<comment type="caution">
    <text evidence="2">Lacks conserved residue(s) required for the propagation of feature annotation.</text>
</comment>
<dbReference type="Pfam" id="PF00436">
    <property type="entry name" value="SSB"/>
    <property type="match status" value="1"/>
</dbReference>
<comment type="subunit">
    <text evidence="2">Homotetramer.</text>
</comment>
<dbReference type="PANTHER" id="PTHR10302">
    <property type="entry name" value="SINGLE-STRANDED DNA-BINDING PROTEIN"/>
    <property type="match status" value="1"/>
</dbReference>
<evidence type="ECO:0000256" key="2">
    <source>
        <dbReference type="HAMAP-Rule" id="MF_00984"/>
    </source>
</evidence>
<dbReference type="GO" id="GO:0009295">
    <property type="term" value="C:nucleoid"/>
    <property type="evidence" value="ECO:0007669"/>
    <property type="project" value="TreeGrafter"/>
</dbReference>
<dbReference type="Gene3D" id="2.40.50.140">
    <property type="entry name" value="Nucleic acid-binding proteins"/>
    <property type="match status" value="1"/>
</dbReference>
<keyword evidence="1 2" id="KW-0238">DNA-binding</keyword>
<evidence type="ECO:0000313" key="6">
    <source>
        <dbReference type="Proteomes" id="UP000199482"/>
    </source>
</evidence>
<reference evidence="6" key="2">
    <citation type="submission" date="2016-10" db="EMBL/GenBank/DDBJ databases">
        <authorList>
            <person name="Varghese N."/>
            <person name="Submissions S."/>
        </authorList>
    </citation>
    <scope>NUCLEOTIDE SEQUENCE [LARGE SCALE GENOMIC DNA]</scope>
    <source>
        <strain evidence="6">CPCC 202695</strain>
    </source>
</reference>
<dbReference type="GO" id="GO:0006260">
    <property type="term" value="P:DNA replication"/>
    <property type="evidence" value="ECO:0007669"/>
    <property type="project" value="InterPro"/>
</dbReference>
<reference evidence="4" key="3">
    <citation type="submission" date="2022-06" db="EMBL/GenBank/DDBJ databases">
        <title>Genomic Encyclopedia of Type Strains, Phase III (KMG-III): the genomes of soil and plant-associated and newly described type strains.</title>
        <authorList>
            <person name="Whitman W."/>
        </authorList>
    </citation>
    <scope>NUCLEOTIDE SEQUENCE</scope>
    <source>
        <strain evidence="4">CPCC 202695</strain>
    </source>
</reference>
<dbReference type="GO" id="GO:0003697">
    <property type="term" value="F:single-stranded DNA binding"/>
    <property type="evidence" value="ECO:0007669"/>
    <property type="project" value="UniProtKB-UniRule"/>
</dbReference>
<evidence type="ECO:0000256" key="3">
    <source>
        <dbReference type="RuleBase" id="RU000524"/>
    </source>
</evidence>
<dbReference type="InterPro" id="IPR012340">
    <property type="entry name" value="NA-bd_OB-fold"/>
</dbReference>
<dbReference type="PROSITE" id="PS50935">
    <property type="entry name" value="SSB"/>
    <property type="match status" value="1"/>
</dbReference>
<dbReference type="AlphaFoldDB" id="A0A1H1QBM2"/>
<protein>
    <recommendedName>
        <fullName evidence="2 3">Single-stranded DNA-binding protein</fullName>
        <shortName evidence="2">SSB</shortName>
    </recommendedName>
</protein>
<keyword evidence="7" id="KW-1185">Reference proteome</keyword>
<evidence type="ECO:0000313" key="7">
    <source>
        <dbReference type="Proteomes" id="UP000893823"/>
    </source>
</evidence>
<dbReference type="EMBL" id="SODL02000003">
    <property type="protein sequence ID" value="MCP2367768.1"/>
    <property type="molecule type" value="Genomic_DNA"/>
</dbReference>
<gene>
    <name evidence="4" type="ORF">BCL57_001927</name>
    <name evidence="5" type="ORF">SAMN04489721_0941</name>
</gene>
<name>A0A1H1QBM2_9MICO</name>
<evidence type="ECO:0000313" key="4">
    <source>
        <dbReference type="EMBL" id="MCP2367768.1"/>
    </source>
</evidence>
<dbReference type="STRING" id="589382.SAMN04489721_0941"/>
<accession>A0A1H1QBM2</accession>
<dbReference type="EMBL" id="LT629755">
    <property type="protein sequence ID" value="SDS20820.1"/>
    <property type="molecule type" value="Genomic_DNA"/>
</dbReference>
<dbReference type="HAMAP" id="MF_00984">
    <property type="entry name" value="SSB"/>
    <property type="match status" value="1"/>
</dbReference>
<dbReference type="InterPro" id="IPR000424">
    <property type="entry name" value="Primosome_PriB/ssb"/>
</dbReference>
<dbReference type="RefSeq" id="WP_092669676.1">
    <property type="nucleotide sequence ID" value="NZ_BMDN01000003.1"/>
</dbReference>
<sequence>MTDQITVTGAIGGDPRHTVTPAGLPITNFRLASTRRYFDRATGQWTDGETNWYTVSTFRQLAVNAAESLRKGQRVVVHGRVRVRQWQTSEKSGLAIEIEADSVGHDLAWGTSEYTKSAAARASASSDDPSTDAVPTEAALAADAWATPGAGWVLSGDGSASDVPLRDADEALEEHVADDVRA</sequence>
<dbReference type="InterPro" id="IPR011344">
    <property type="entry name" value="ssDNA-bd"/>
</dbReference>
<dbReference type="CDD" id="cd04496">
    <property type="entry name" value="SSB_OBF"/>
    <property type="match status" value="1"/>
</dbReference>
<dbReference type="NCBIfam" id="TIGR00621">
    <property type="entry name" value="ssb"/>
    <property type="match status" value="1"/>
</dbReference>
<dbReference type="SUPFAM" id="SSF50249">
    <property type="entry name" value="Nucleic acid-binding proteins"/>
    <property type="match status" value="1"/>
</dbReference>
<dbReference type="OrthoDB" id="9809878at2"/>